<dbReference type="InterPro" id="IPR012337">
    <property type="entry name" value="RNaseH-like_sf"/>
</dbReference>
<reference evidence="1" key="1">
    <citation type="submission" date="2021-02" db="EMBL/GenBank/DDBJ databases">
        <authorList>
            <person name="Nowell W R."/>
        </authorList>
    </citation>
    <scope>NUCLEOTIDE SEQUENCE</scope>
</reference>
<dbReference type="EMBL" id="CAJOBC010004361">
    <property type="protein sequence ID" value="CAF3824937.1"/>
    <property type="molecule type" value="Genomic_DNA"/>
</dbReference>
<keyword evidence="5" id="KW-1185">Reference proteome</keyword>
<dbReference type="Proteomes" id="UP000663829">
    <property type="component" value="Unassembled WGS sequence"/>
</dbReference>
<evidence type="ECO:0000313" key="1">
    <source>
        <dbReference type="EMBL" id="CAF1055928.1"/>
    </source>
</evidence>
<evidence type="ECO:0000313" key="3">
    <source>
        <dbReference type="EMBL" id="CAF3824937.1"/>
    </source>
</evidence>
<proteinExistence type="predicted"/>
<sequence>SYIHNINGTRAIWNRLGLFNLILDFEHIAIAEELIKFLAAFETATTVLQASKSYPTVHLVLLFRKSIQEVFVIQLNDRETIVNLKTIMKQSFDTRFPILDIYLAASLLDPSQHTFDTDEYFKNLSMNKTELLC</sequence>
<feature type="non-terminal residue" evidence="1">
    <location>
        <position position="1"/>
    </location>
</feature>
<dbReference type="Proteomes" id="UP000681722">
    <property type="component" value="Unassembled WGS sequence"/>
</dbReference>
<dbReference type="AlphaFoldDB" id="A0A814KUA6"/>
<name>A0A814KUA6_9BILA</name>
<evidence type="ECO:0000313" key="2">
    <source>
        <dbReference type="EMBL" id="CAF1421533.1"/>
    </source>
</evidence>
<dbReference type="EMBL" id="CAJNOQ010004361">
    <property type="protein sequence ID" value="CAF1055928.1"/>
    <property type="molecule type" value="Genomic_DNA"/>
</dbReference>
<evidence type="ECO:0000313" key="5">
    <source>
        <dbReference type="Proteomes" id="UP000663829"/>
    </source>
</evidence>
<accession>A0A814KUA6</accession>
<organism evidence="1 5">
    <name type="scientific">Didymodactylos carnosus</name>
    <dbReference type="NCBI Taxonomy" id="1234261"/>
    <lineage>
        <taxon>Eukaryota</taxon>
        <taxon>Metazoa</taxon>
        <taxon>Spiralia</taxon>
        <taxon>Gnathifera</taxon>
        <taxon>Rotifera</taxon>
        <taxon>Eurotatoria</taxon>
        <taxon>Bdelloidea</taxon>
        <taxon>Philodinida</taxon>
        <taxon>Philodinidae</taxon>
        <taxon>Didymodactylos</taxon>
    </lineage>
</organism>
<gene>
    <name evidence="1" type="ORF">GPM918_LOCUS16528</name>
    <name evidence="2" type="ORF">OVA965_LOCUS33710</name>
    <name evidence="3" type="ORF">SRO942_LOCUS16528</name>
    <name evidence="4" type="ORF">TMI583_LOCUS34605</name>
</gene>
<dbReference type="SUPFAM" id="SSF53098">
    <property type="entry name" value="Ribonuclease H-like"/>
    <property type="match status" value="1"/>
</dbReference>
<evidence type="ECO:0000313" key="4">
    <source>
        <dbReference type="EMBL" id="CAF4222106.1"/>
    </source>
</evidence>
<comment type="caution">
    <text evidence="1">The sequence shown here is derived from an EMBL/GenBank/DDBJ whole genome shotgun (WGS) entry which is preliminary data.</text>
</comment>
<dbReference type="OrthoDB" id="2438421at2759"/>
<dbReference type="Proteomes" id="UP000677228">
    <property type="component" value="Unassembled WGS sequence"/>
</dbReference>
<dbReference type="EMBL" id="CAJOBA010049286">
    <property type="protein sequence ID" value="CAF4222106.1"/>
    <property type="molecule type" value="Genomic_DNA"/>
</dbReference>
<dbReference type="EMBL" id="CAJNOK010027527">
    <property type="protein sequence ID" value="CAF1421533.1"/>
    <property type="molecule type" value="Genomic_DNA"/>
</dbReference>
<protein>
    <submittedName>
        <fullName evidence="1">Uncharacterized protein</fullName>
    </submittedName>
</protein>
<dbReference type="Proteomes" id="UP000682733">
    <property type="component" value="Unassembled WGS sequence"/>
</dbReference>